<reference evidence="3" key="1">
    <citation type="submission" date="2016-11" db="EMBL/GenBank/DDBJ databases">
        <authorList>
            <person name="Shukria A."/>
            <person name="Stevens D.C."/>
        </authorList>
    </citation>
    <scope>NUCLEOTIDE SEQUENCE [LARGE SCALE GENOMIC DNA]</scope>
    <source>
        <strain evidence="3">Cbfe23</strain>
    </source>
</reference>
<proteinExistence type="predicted"/>
<evidence type="ECO:0008006" key="4">
    <source>
        <dbReference type="Google" id="ProtNLM"/>
    </source>
</evidence>
<gene>
    <name evidence="2" type="ORF">BON30_17305</name>
</gene>
<accession>A0A1L9BC03</accession>
<keyword evidence="1" id="KW-0732">Signal</keyword>
<feature type="signal peptide" evidence="1">
    <location>
        <begin position="1"/>
        <end position="23"/>
    </location>
</feature>
<name>A0A1L9BC03_9BACT</name>
<dbReference type="STRING" id="83449.BON30_17305"/>
<organism evidence="2 3">
    <name type="scientific">Cystobacter ferrugineus</name>
    <dbReference type="NCBI Taxonomy" id="83449"/>
    <lineage>
        <taxon>Bacteria</taxon>
        <taxon>Pseudomonadati</taxon>
        <taxon>Myxococcota</taxon>
        <taxon>Myxococcia</taxon>
        <taxon>Myxococcales</taxon>
        <taxon>Cystobacterineae</taxon>
        <taxon>Archangiaceae</taxon>
        <taxon>Cystobacter</taxon>
    </lineage>
</organism>
<comment type="caution">
    <text evidence="2">The sequence shown here is derived from an EMBL/GenBank/DDBJ whole genome shotgun (WGS) entry which is preliminary data.</text>
</comment>
<protein>
    <recommendedName>
        <fullName evidence="4">Lipoprotein</fullName>
    </recommendedName>
</protein>
<reference evidence="2 3" key="2">
    <citation type="submission" date="2016-12" db="EMBL/GenBank/DDBJ databases">
        <title>Draft Genome Sequence of Cystobacter ferrugineus Strain Cbfe23.</title>
        <authorList>
            <person name="Akbar S."/>
            <person name="Dowd S.E."/>
            <person name="Stevens D.C."/>
        </authorList>
    </citation>
    <scope>NUCLEOTIDE SEQUENCE [LARGE SCALE GENOMIC DNA]</scope>
    <source>
        <strain evidence="2 3">Cbfe23</strain>
    </source>
</reference>
<evidence type="ECO:0000313" key="2">
    <source>
        <dbReference type="EMBL" id="OJH39758.1"/>
    </source>
</evidence>
<evidence type="ECO:0000313" key="3">
    <source>
        <dbReference type="Proteomes" id="UP000182229"/>
    </source>
</evidence>
<keyword evidence="3" id="KW-1185">Reference proteome</keyword>
<evidence type="ECO:0000256" key="1">
    <source>
        <dbReference type="SAM" id="SignalP"/>
    </source>
</evidence>
<dbReference type="Proteomes" id="UP000182229">
    <property type="component" value="Unassembled WGS sequence"/>
</dbReference>
<sequence length="188" mass="20331">MPALARVLLLTATALLASGCRKIADTFFVVTAETEEICQSESDVSFSGATPGQETLERTVEVPLGQIGQDLPEGRLDTALSLQLFTLEVTGGDADLSKLQTVKVSLRRQGSTELIRTLLEYSQPSQAFSPNLLALRAVEATSVPDLARDERLELVLEARGTLPAQAWTANLRACVGVRAEVHSFKFIF</sequence>
<dbReference type="RefSeq" id="WP_071899916.1">
    <property type="nucleotide sequence ID" value="NZ_MPIN01000004.1"/>
</dbReference>
<dbReference type="PROSITE" id="PS51257">
    <property type="entry name" value="PROKAR_LIPOPROTEIN"/>
    <property type="match status" value="1"/>
</dbReference>
<dbReference type="EMBL" id="MPIN01000004">
    <property type="protein sequence ID" value="OJH39758.1"/>
    <property type="molecule type" value="Genomic_DNA"/>
</dbReference>
<dbReference type="OrthoDB" id="5381602at2"/>
<feature type="chain" id="PRO_5012408671" description="Lipoprotein" evidence="1">
    <location>
        <begin position="24"/>
        <end position="188"/>
    </location>
</feature>
<dbReference type="AlphaFoldDB" id="A0A1L9BC03"/>